<dbReference type="RefSeq" id="WP_303736878.1">
    <property type="nucleotide sequence ID" value="NZ_SUTE01000042.1"/>
</dbReference>
<evidence type="ECO:0000313" key="8">
    <source>
        <dbReference type="Proteomes" id="UP000762703"/>
    </source>
</evidence>
<dbReference type="SUPFAM" id="SSF53790">
    <property type="entry name" value="Tetrapyrrole methylase"/>
    <property type="match status" value="1"/>
</dbReference>
<dbReference type="Pfam" id="PF00590">
    <property type="entry name" value="TP_methylase"/>
    <property type="match status" value="1"/>
</dbReference>
<dbReference type="GO" id="GO:0009236">
    <property type="term" value="P:cobalamin biosynthetic process"/>
    <property type="evidence" value="ECO:0007669"/>
    <property type="project" value="UniProtKB-KW"/>
</dbReference>
<dbReference type="NCBIfam" id="TIGR02467">
    <property type="entry name" value="CbiE"/>
    <property type="match status" value="1"/>
</dbReference>
<keyword evidence="2" id="KW-0169">Cobalamin biosynthesis</keyword>
<comment type="caution">
    <text evidence="7">The sequence shown here is derived from an EMBL/GenBank/DDBJ whole genome shotgun (WGS) entry which is preliminary data.</text>
</comment>
<reference evidence="7" key="1">
    <citation type="submission" date="2019-04" db="EMBL/GenBank/DDBJ databases">
        <title>Evolution of Biomass-Degrading Anaerobic Consortia Revealed by Metagenomics.</title>
        <authorList>
            <person name="Peng X."/>
        </authorList>
    </citation>
    <scope>NUCLEOTIDE SEQUENCE</scope>
    <source>
        <strain evidence="7">SIG12</strain>
    </source>
</reference>
<dbReference type="Gene3D" id="3.40.1010.10">
    <property type="entry name" value="Cobalt-precorrin-4 Transmethylase, Domain 1"/>
    <property type="match status" value="1"/>
</dbReference>
<dbReference type="NCBIfam" id="NF004459">
    <property type="entry name" value="PRK05787.2-2"/>
    <property type="match status" value="1"/>
</dbReference>
<dbReference type="InterPro" id="IPR050714">
    <property type="entry name" value="Cobalamin_biosynth_MTase"/>
</dbReference>
<dbReference type="GO" id="GO:0008276">
    <property type="term" value="F:protein methyltransferase activity"/>
    <property type="evidence" value="ECO:0007669"/>
    <property type="project" value="InterPro"/>
</dbReference>
<accession>A0A8T3VB53</accession>
<dbReference type="PANTHER" id="PTHR43182">
    <property type="entry name" value="COBALT-PRECORRIN-6B C(15)-METHYLTRANSFERASE (DECARBOXYLATING)"/>
    <property type="match status" value="1"/>
</dbReference>
<organism evidence="7 8">
    <name type="scientific">Methanobrevibacter millerae</name>
    <dbReference type="NCBI Taxonomy" id="230361"/>
    <lineage>
        <taxon>Archaea</taxon>
        <taxon>Methanobacteriati</taxon>
        <taxon>Methanobacteriota</taxon>
        <taxon>Methanomada group</taxon>
        <taxon>Methanobacteria</taxon>
        <taxon>Methanobacteriales</taxon>
        <taxon>Methanobacteriaceae</taxon>
        <taxon>Methanobrevibacter</taxon>
    </lineage>
</organism>
<feature type="domain" description="Tetrapyrrole methylase" evidence="6">
    <location>
        <begin position="4"/>
        <end position="198"/>
    </location>
</feature>
<evidence type="ECO:0000256" key="4">
    <source>
        <dbReference type="ARBA" id="ARBA00022679"/>
    </source>
</evidence>
<dbReference type="GO" id="GO:0032259">
    <property type="term" value="P:methylation"/>
    <property type="evidence" value="ECO:0007669"/>
    <property type="project" value="UniProtKB-KW"/>
</dbReference>
<protein>
    <submittedName>
        <fullName evidence="7">Cobalt-precorrin-7 (C(5))-methyltransferase</fullName>
        <ecNumber evidence="7">2.1.1.289</ecNumber>
    </submittedName>
</protein>
<dbReference type="EMBL" id="SUTE01000042">
    <property type="protein sequence ID" value="MBE6505238.1"/>
    <property type="molecule type" value="Genomic_DNA"/>
</dbReference>
<proteinExistence type="predicted"/>
<dbReference type="Proteomes" id="UP000762703">
    <property type="component" value="Unassembled WGS sequence"/>
</dbReference>
<dbReference type="Gene3D" id="3.30.950.10">
    <property type="entry name" value="Methyltransferase, Cobalt-precorrin-4 Transmethylase, Domain 2"/>
    <property type="match status" value="1"/>
</dbReference>
<dbReference type="InterPro" id="IPR014776">
    <property type="entry name" value="4pyrrole_Mease_sub2"/>
</dbReference>
<dbReference type="InterPro" id="IPR035996">
    <property type="entry name" value="4pyrrol_Methylase_sf"/>
</dbReference>
<evidence type="ECO:0000259" key="6">
    <source>
        <dbReference type="Pfam" id="PF00590"/>
    </source>
</evidence>
<dbReference type="CDD" id="cd11644">
    <property type="entry name" value="Precorrin-6Y-MT"/>
    <property type="match status" value="1"/>
</dbReference>
<keyword evidence="4 7" id="KW-0808">Transferase</keyword>
<keyword evidence="3 7" id="KW-0489">Methyltransferase</keyword>
<keyword evidence="5" id="KW-0949">S-adenosyl-L-methionine</keyword>
<evidence type="ECO:0000256" key="2">
    <source>
        <dbReference type="ARBA" id="ARBA00022573"/>
    </source>
</evidence>
<evidence type="ECO:0000256" key="1">
    <source>
        <dbReference type="ARBA" id="ARBA00004953"/>
    </source>
</evidence>
<evidence type="ECO:0000256" key="3">
    <source>
        <dbReference type="ARBA" id="ARBA00022603"/>
    </source>
</evidence>
<dbReference type="EC" id="2.1.1.289" evidence="7"/>
<dbReference type="InterPro" id="IPR000878">
    <property type="entry name" value="4pyrrol_Mease"/>
</dbReference>
<sequence>MDGKIFIIGIGPGSEEYLTLKAVDCVKNCDYTVGSTRAIDLFRDVKNTIAFNVKDLVDKLEEGVELAISGNSVAILSTGDPGFSGVLNTVLRISKEKSFPKENIEVIPGISSLQLAAARNHIQWDSANVMTFHGRENIEDILEVINNGKITIALPSRKVKDMAQFLLDNGVNENRQVTVCERLSYPDEKIVSTSLKNIATSEFTYMCIMIISNEN</sequence>
<comment type="pathway">
    <text evidence="1">Cofactor biosynthesis; adenosylcobalamin biosynthesis.</text>
</comment>
<dbReference type="InterPro" id="IPR012818">
    <property type="entry name" value="CbiE"/>
</dbReference>
<name>A0A8T3VB53_9EURY</name>
<dbReference type="PANTHER" id="PTHR43182:SF1">
    <property type="entry name" value="COBALT-PRECORRIN-7 C(5)-METHYLTRANSFERASE"/>
    <property type="match status" value="1"/>
</dbReference>
<dbReference type="AlphaFoldDB" id="A0A8T3VB53"/>
<evidence type="ECO:0000256" key="5">
    <source>
        <dbReference type="ARBA" id="ARBA00022691"/>
    </source>
</evidence>
<dbReference type="InterPro" id="IPR014777">
    <property type="entry name" value="4pyrrole_Mease_sub1"/>
</dbReference>
<gene>
    <name evidence="7" type="ORF">E7Z73_05795</name>
</gene>
<evidence type="ECO:0000313" key="7">
    <source>
        <dbReference type="EMBL" id="MBE6505238.1"/>
    </source>
</evidence>